<reference evidence="1 2" key="1">
    <citation type="journal article" date="2023" name="Mol. Ecol. Resour.">
        <title>Chromosome-level genome assembly of a triploid poplar Populus alba 'Berolinensis'.</title>
        <authorList>
            <person name="Chen S."/>
            <person name="Yu Y."/>
            <person name="Wang X."/>
            <person name="Wang S."/>
            <person name="Zhang T."/>
            <person name="Zhou Y."/>
            <person name="He R."/>
            <person name="Meng N."/>
            <person name="Wang Y."/>
            <person name="Liu W."/>
            <person name="Liu Z."/>
            <person name="Liu J."/>
            <person name="Guo Q."/>
            <person name="Huang H."/>
            <person name="Sederoff R.R."/>
            <person name="Wang G."/>
            <person name="Qu G."/>
            <person name="Chen S."/>
        </authorList>
    </citation>
    <scope>NUCLEOTIDE SEQUENCE [LARGE SCALE GENOMIC DNA]</scope>
    <source>
        <strain evidence="1">SC-2020</strain>
    </source>
</reference>
<accession>A0AAD6RMI7</accession>
<protein>
    <submittedName>
        <fullName evidence="1">Uncharacterized protein</fullName>
    </submittedName>
</protein>
<dbReference type="Proteomes" id="UP001164929">
    <property type="component" value="Chromosome 1"/>
</dbReference>
<evidence type="ECO:0000313" key="2">
    <source>
        <dbReference type="Proteomes" id="UP001164929"/>
    </source>
</evidence>
<evidence type="ECO:0000313" key="1">
    <source>
        <dbReference type="EMBL" id="KAJ7011688.1"/>
    </source>
</evidence>
<name>A0AAD6RMI7_9ROSI</name>
<organism evidence="1 2">
    <name type="scientific">Populus alba x Populus x berolinensis</name>
    <dbReference type="NCBI Taxonomy" id="444605"/>
    <lineage>
        <taxon>Eukaryota</taxon>
        <taxon>Viridiplantae</taxon>
        <taxon>Streptophyta</taxon>
        <taxon>Embryophyta</taxon>
        <taxon>Tracheophyta</taxon>
        <taxon>Spermatophyta</taxon>
        <taxon>Magnoliopsida</taxon>
        <taxon>eudicotyledons</taxon>
        <taxon>Gunneridae</taxon>
        <taxon>Pentapetalae</taxon>
        <taxon>rosids</taxon>
        <taxon>fabids</taxon>
        <taxon>Malpighiales</taxon>
        <taxon>Salicaceae</taxon>
        <taxon>Saliceae</taxon>
        <taxon>Populus</taxon>
    </lineage>
</organism>
<dbReference type="AlphaFoldDB" id="A0AAD6RMI7"/>
<sequence length="63" mass="7144">MADPYTLRHIRDANIVVGTSAQPQIEKITKQIHLLSKEVIRLRGKMPTHSQPAHYVPTHILPP</sequence>
<keyword evidence="2" id="KW-1185">Reference proteome</keyword>
<dbReference type="EMBL" id="JAQIZT010000001">
    <property type="protein sequence ID" value="KAJ7011688.1"/>
    <property type="molecule type" value="Genomic_DNA"/>
</dbReference>
<comment type="caution">
    <text evidence="1">The sequence shown here is derived from an EMBL/GenBank/DDBJ whole genome shotgun (WGS) entry which is preliminary data.</text>
</comment>
<proteinExistence type="predicted"/>
<gene>
    <name evidence="1" type="ORF">NC653_001946</name>
</gene>